<dbReference type="GO" id="GO:0004197">
    <property type="term" value="F:cysteine-type endopeptidase activity"/>
    <property type="evidence" value="ECO:0007669"/>
    <property type="project" value="TreeGrafter"/>
</dbReference>
<dbReference type="Proteomes" id="UP000054270">
    <property type="component" value="Unassembled WGS sequence"/>
</dbReference>
<evidence type="ECO:0000256" key="1">
    <source>
        <dbReference type="ARBA" id="ARBA00009005"/>
    </source>
</evidence>
<feature type="compositionally biased region" description="Basic and acidic residues" evidence="2">
    <location>
        <begin position="74"/>
        <end position="88"/>
    </location>
</feature>
<feature type="region of interest" description="Disordered" evidence="2">
    <location>
        <begin position="65"/>
        <end position="88"/>
    </location>
</feature>
<dbReference type="Gene3D" id="3.40.50.12660">
    <property type="match status" value="1"/>
</dbReference>
<proteinExistence type="inferred from homology"/>
<dbReference type="GO" id="GO:0006508">
    <property type="term" value="P:proteolysis"/>
    <property type="evidence" value="ECO:0007669"/>
    <property type="project" value="TreeGrafter"/>
</dbReference>
<evidence type="ECO:0000256" key="2">
    <source>
        <dbReference type="SAM" id="MobiDB-lite"/>
    </source>
</evidence>
<protein>
    <submittedName>
        <fullName evidence="3">Uncharacterized protein</fullName>
    </submittedName>
</protein>
<dbReference type="GO" id="GO:0005737">
    <property type="term" value="C:cytoplasm"/>
    <property type="evidence" value="ECO:0007669"/>
    <property type="project" value="TreeGrafter"/>
</dbReference>
<dbReference type="EMBL" id="KN817645">
    <property type="protein sequence ID" value="KJA15422.1"/>
    <property type="molecule type" value="Genomic_DNA"/>
</dbReference>
<dbReference type="AlphaFoldDB" id="A0A0D2KLC1"/>
<evidence type="ECO:0000313" key="3">
    <source>
        <dbReference type="EMBL" id="KJA15422.1"/>
    </source>
</evidence>
<dbReference type="InterPro" id="IPR050452">
    <property type="entry name" value="Metacaspase"/>
</dbReference>
<dbReference type="PANTHER" id="PTHR48104:SF30">
    <property type="entry name" value="METACASPASE-1"/>
    <property type="match status" value="1"/>
</dbReference>
<keyword evidence="4" id="KW-1185">Reference proteome</keyword>
<gene>
    <name evidence="3" type="ORF">HYPSUDRAFT_48441</name>
</gene>
<comment type="similarity">
    <text evidence="1">Belongs to the peptidase C14B family.</text>
</comment>
<sequence>MGPHADVSAMHNLLSDTYGYKCYNIITLVDDDHPDHILPTKANILSQKFSQIDAIVRDARGGDKSSFQFSGHGAQEESHPEAYDEDGRNEGIITSDAQCIMDDELREYLVEPVRRGRTLRAVSEVWYFGTVPDLGYHRSNRVYVPWINNGMLDLFQITKEDAQNTLALITPVLGDLYQGAVTFHHASLTDFLWDGNRSEIIACITGDTIISTECTAVSAELQEILLALRHLKFDDGENLSRSLVNKIVLYFNKFPPGDHASIFEHTVSHSLAEIKLGEQVTGTCFCCSVHSSPEAQANAELASGSTSSVSEIPGGSLIAPSTSPKISTTPEAPPRAQVAVTLSHDHTAARAPGPRTPRKSETNGAPPLSDLTRCNICPHENSFHTGAHGAEAKAVARGAPATSPNYSAGK</sequence>
<evidence type="ECO:0000313" key="4">
    <source>
        <dbReference type="Proteomes" id="UP000054270"/>
    </source>
</evidence>
<organism evidence="3 4">
    <name type="scientific">Hypholoma sublateritium (strain FD-334 SS-4)</name>
    <dbReference type="NCBI Taxonomy" id="945553"/>
    <lineage>
        <taxon>Eukaryota</taxon>
        <taxon>Fungi</taxon>
        <taxon>Dikarya</taxon>
        <taxon>Basidiomycota</taxon>
        <taxon>Agaricomycotina</taxon>
        <taxon>Agaricomycetes</taxon>
        <taxon>Agaricomycetidae</taxon>
        <taxon>Agaricales</taxon>
        <taxon>Agaricineae</taxon>
        <taxon>Strophariaceae</taxon>
        <taxon>Hypholoma</taxon>
    </lineage>
</organism>
<name>A0A0D2KLC1_HYPSF</name>
<feature type="compositionally biased region" description="Polar residues" evidence="2">
    <location>
        <begin position="319"/>
        <end position="330"/>
    </location>
</feature>
<accession>A0A0D2KLC1</accession>
<reference evidence="4" key="1">
    <citation type="submission" date="2014-04" db="EMBL/GenBank/DDBJ databases">
        <title>Evolutionary Origins and Diversification of the Mycorrhizal Mutualists.</title>
        <authorList>
            <consortium name="DOE Joint Genome Institute"/>
            <consortium name="Mycorrhizal Genomics Consortium"/>
            <person name="Kohler A."/>
            <person name="Kuo A."/>
            <person name="Nagy L.G."/>
            <person name="Floudas D."/>
            <person name="Copeland A."/>
            <person name="Barry K.W."/>
            <person name="Cichocki N."/>
            <person name="Veneault-Fourrey C."/>
            <person name="LaButti K."/>
            <person name="Lindquist E.A."/>
            <person name="Lipzen A."/>
            <person name="Lundell T."/>
            <person name="Morin E."/>
            <person name="Murat C."/>
            <person name="Riley R."/>
            <person name="Ohm R."/>
            <person name="Sun H."/>
            <person name="Tunlid A."/>
            <person name="Henrissat B."/>
            <person name="Grigoriev I.V."/>
            <person name="Hibbett D.S."/>
            <person name="Martin F."/>
        </authorList>
    </citation>
    <scope>NUCLEOTIDE SEQUENCE [LARGE SCALE GENOMIC DNA]</scope>
    <source>
        <strain evidence="4">FD-334 SS-4</strain>
    </source>
</reference>
<feature type="region of interest" description="Disordered" evidence="2">
    <location>
        <begin position="298"/>
        <end position="371"/>
    </location>
</feature>
<dbReference type="PANTHER" id="PTHR48104">
    <property type="entry name" value="METACASPASE-4"/>
    <property type="match status" value="1"/>
</dbReference>
<feature type="region of interest" description="Disordered" evidence="2">
    <location>
        <begin position="388"/>
        <end position="410"/>
    </location>
</feature>
<dbReference type="OrthoDB" id="3223806at2759"/>